<keyword evidence="4" id="KW-0677">Repeat</keyword>
<evidence type="ECO:0000256" key="5">
    <source>
        <dbReference type="ARBA" id="ARBA00022803"/>
    </source>
</evidence>
<keyword evidence="3 7" id="KW-0808">Transferase</keyword>
<dbReference type="Gene3D" id="1.25.40.10">
    <property type="entry name" value="Tetratricopeptide repeat domain"/>
    <property type="match status" value="1"/>
</dbReference>
<keyword evidence="8" id="KW-1185">Reference proteome</keyword>
<evidence type="ECO:0000256" key="1">
    <source>
        <dbReference type="ARBA" id="ARBA00004922"/>
    </source>
</evidence>
<evidence type="ECO:0000256" key="4">
    <source>
        <dbReference type="ARBA" id="ARBA00022737"/>
    </source>
</evidence>
<feature type="domain" description="O-GlcNAc transferase C-terminal" evidence="6">
    <location>
        <begin position="185"/>
        <end position="346"/>
    </location>
</feature>
<evidence type="ECO:0000256" key="3">
    <source>
        <dbReference type="ARBA" id="ARBA00022679"/>
    </source>
</evidence>
<dbReference type="RefSeq" id="WP_132548644.1">
    <property type="nucleotide sequence ID" value="NZ_SMAA01000006.1"/>
</dbReference>
<dbReference type="Pfam" id="PF13844">
    <property type="entry name" value="Glyco_transf_41"/>
    <property type="match status" value="2"/>
</dbReference>
<dbReference type="AlphaFoldDB" id="A0A4R3K9L6"/>
<evidence type="ECO:0000259" key="6">
    <source>
        <dbReference type="Pfam" id="PF13844"/>
    </source>
</evidence>
<proteinExistence type="predicted"/>
<dbReference type="PANTHER" id="PTHR44835:SF1">
    <property type="entry name" value="PROTEIN O-GLCNAC TRANSFERASE"/>
    <property type="match status" value="1"/>
</dbReference>
<dbReference type="SUPFAM" id="SSF53756">
    <property type="entry name" value="UDP-Glycosyltransferase/glycogen phosphorylase"/>
    <property type="match status" value="1"/>
</dbReference>
<dbReference type="SUPFAM" id="SSF48452">
    <property type="entry name" value="TPR-like"/>
    <property type="match status" value="1"/>
</dbReference>
<evidence type="ECO:0000313" key="8">
    <source>
        <dbReference type="Proteomes" id="UP000295188"/>
    </source>
</evidence>
<accession>A0A4R3K9L6</accession>
<name>A0A4R3K9L6_9FIRM</name>
<comment type="pathway">
    <text evidence="1">Protein modification; protein glycosylation.</text>
</comment>
<dbReference type="Proteomes" id="UP000295188">
    <property type="component" value="Unassembled WGS sequence"/>
</dbReference>
<organism evidence="7 8">
    <name type="scientific">Pectinatus cerevisiiphilus</name>
    <dbReference type="NCBI Taxonomy" id="86956"/>
    <lineage>
        <taxon>Bacteria</taxon>
        <taxon>Bacillati</taxon>
        <taxon>Bacillota</taxon>
        <taxon>Negativicutes</taxon>
        <taxon>Selenomonadales</taxon>
        <taxon>Selenomonadaceae</taxon>
        <taxon>Pectinatus</taxon>
    </lineage>
</organism>
<dbReference type="InterPro" id="IPR029489">
    <property type="entry name" value="OGT/SEC/SPY_C"/>
</dbReference>
<dbReference type="Gene3D" id="3.40.50.11380">
    <property type="match status" value="1"/>
</dbReference>
<evidence type="ECO:0000313" key="7">
    <source>
        <dbReference type="EMBL" id="TCS79628.1"/>
    </source>
</evidence>
<evidence type="ECO:0000256" key="2">
    <source>
        <dbReference type="ARBA" id="ARBA00022676"/>
    </source>
</evidence>
<dbReference type="InterPro" id="IPR011990">
    <property type="entry name" value="TPR-like_helical_dom_sf"/>
</dbReference>
<dbReference type="PANTHER" id="PTHR44835">
    <property type="entry name" value="UDP-N-ACETYLGLUCOSAMINE--PEPTIDE N-ACETYLGLUCOSAMINYLTRANSFERASE SPINDLY-RELATED"/>
    <property type="match status" value="1"/>
</dbReference>
<feature type="domain" description="O-GlcNAc transferase C-terminal" evidence="6">
    <location>
        <begin position="368"/>
        <end position="545"/>
    </location>
</feature>
<comment type="caution">
    <text evidence="7">The sequence shown here is derived from an EMBL/GenBank/DDBJ whole genome shotgun (WGS) entry which is preliminary data.</text>
</comment>
<keyword evidence="2" id="KW-0328">Glycosyltransferase</keyword>
<dbReference type="OrthoDB" id="1660777at2"/>
<protein>
    <submittedName>
        <fullName evidence="7">Glycosyl transferase family 41</fullName>
    </submittedName>
</protein>
<gene>
    <name evidence="7" type="ORF">EDC37_10643</name>
</gene>
<keyword evidence="5" id="KW-0802">TPR repeat</keyword>
<dbReference type="EMBL" id="SMAA01000006">
    <property type="protein sequence ID" value="TCS79628.1"/>
    <property type="molecule type" value="Genomic_DNA"/>
</dbReference>
<dbReference type="InterPro" id="IPR051939">
    <property type="entry name" value="Glycosyltr_41/O-GlcNAc_trsf"/>
</dbReference>
<dbReference type="GO" id="GO:0016757">
    <property type="term" value="F:glycosyltransferase activity"/>
    <property type="evidence" value="ECO:0007669"/>
    <property type="project" value="UniProtKB-KW"/>
</dbReference>
<dbReference type="Gene3D" id="3.40.50.2000">
    <property type="entry name" value="Glycogen Phosphorylase B"/>
    <property type="match status" value="1"/>
</dbReference>
<reference evidence="7 8" key="1">
    <citation type="submission" date="2019-03" db="EMBL/GenBank/DDBJ databases">
        <title>Genomic Encyclopedia of Type Strains, Phase IV (KMG-IV): sequencing the most valuable type-strain genomes for metagenomic binning, comparative biology and taxonomic classification.</title>
        <authorList>
            <person name="Goeker M."/>
        </authorList>
    </citation>
    <scope>NUCLEOTIDE SEQUENCE [LARGE SCALE GENOMIC DNA]</scope>
    <source>
        <strain evidence="7 8">DSM 20467</strain>
    </source>
</reference>
<sequence length="568" mass="65543">MNITNKNVQLGKNKELQTAMNARQFTKAVNLAFTILKNNPMDYNTLFYLSKAYIKLNEKEKAHKVIKRLLVLLNNAKDWGPLYYLAKLQLQSTQTAGNTATAKKLLSLTTLDNTRKCSVYRLLRDNYVLTGNMRQAIKYALKCNKLSNQPADYSKFLFLLHYLRFIKRKHFFAESTSIQKLFTRVKQFHHEPRSARQTTKIRIGYISPNFNKHAVALFVYHLIANYNKKDFEVYCYANCKEDPISNQLKQFPEKWINISGMDAEKIAAQIYNDKIDILVDLAGHTNNNALAVLVQKPAPIQMTGIGYFNTLGIKQVDYFLTDIYCDPIGENDNYFTEKLIRLPHSHLCYTPLNAHPPAKPAPCIRNGYITFGSMNFFSKINITVIKTWQKILDNVPHSKLLLKDKIAGYEYTLNYIKKHWQKNGIDISRIEFQPASPDYIKSYYNIDIALDTFPYPGGATTCDALYMGVPVITLAGERHGSRFGYSLLKNIGGMDTCIAFSIEEYIYKAVQLAQNYQKINAYHLNLYEKMLNSPIMNADIYMKDIQKAYKTVWKKYIKSGKTIIHCRY</sequence>